<dbReference type="GO" id="GO:0016485">
    <property type="term" value="P:protein processing"/>
    <property type="evidence" value="ECO:0007669"/>
    <property type="project" value="TreeGrafter"/>
</dbReference>
<reference evidence="1 2" key="1">
    <citation type="journal article" date="2010" name="J. Bacteriol.">
        <title>Complete genome sequence of the aerobic facultative methanotroph Methylocella silvestris BL2.</title>
        <authorList>
            <person name="Chen Y."/>
            <person name="Crombie A."/>
            <person name="Rahman M.T."/>
            <person name="Dedysh S.N."/>
            <person name="Liesack W."/>
            <person name="Stott M.B."/>
            <person name="Alam M."/>
            <person name="Theisen A.R."/>
            <person name="Murrell J.C."/>
            <person name="Dunfield P.F."/>
        </authorList>
    </citation>
    <scope>NUCLEOTIDE SEQUENCE [LARGE SCALE GENOMIC DNA]</scope>
    <source>
        <strain evidence="2">DSM 15510 / CIP 108128 / LMG 27833 / NCIMB 13906 / BL2</strain>
    </source>
</reference>
<dbReference type="EMBL" id="CP001280">
    <property type="protein sequence ID" value="ACK51668.1"/>
    <property type="molecule type" value="Genomic_DNA"/>
</dbReference>
<keyword evidence="2" id="KW-1185">Reference proteome</keyword>
<dbReference type="HOGENOM" id="CLU_099037_6_0_5"/>
<dbReference type="SUPFAM" id="SSF53163">
    <property type="entry name" value="HybD-like"/>
    <property type="match status" value="1"/>
</dbReference>
<proteinExistence type="predicted"/>
<dbReference type="NCBIfam" id="TIGR00072">
    <property type="entry name" value="hydrog_prot"/>
    <property type="match status" value="1"/>
</dbReference>
<dbReference type="PANTHER" id="PTHR30302:SF5">
    <property type="entry name" value="SLR1876 PROTEIN"/>
    <property type="match status" value="1"/>
</dbReference>
<name>B8ERX0_METSB</name>
<dbReference type="Gene3D" id="3.40.50.1450">
    <property type="entry name" value="HybD-like"/>
    <property type="match status" value="1"/>
</dbReference>
<sequence length="163" mass="17474">MSISGPKAAPSSPPRILVLGYGNPGRQDDGLGPAAAAGINGLGWPNITAYDNYQLNIEDALDVAEHDIVWFVDSAKAGPSPYDVRDLSAAPSIEFTSHIMRPEAILAIARQYYGKSPQAFLLAIRGYQFEFVEELTTGAVENLRVALSMLTAKIRALCQPAAQ</sequence>
<dbReference type="STRING" id="395965.Msil_2747"/>
<protein>
    <submittedName>
        <fullName evidence="1">Hydrogenase maturation protease</fullName>
    </submittedName>
</protein>
<keyword evidence="1" id="KW-0378">Hydrolase</keyword>
<dbReference type="AlphaFoldDB" id="B8ERX0"/>
<gene>
    <name evidence="1" type="ordered locus">Msil_2747</name>
</gene>
<dbReference type="GO" id="GO:0008047">
    <property type="term" value="F:enzyme activator activity"/>
    <property type="evidence" value="ECO:0007669"/>
    <property type="project" value="InterPro"/>
</dbReference>
<dbReference type="MEROPS" id="A31.004"/>
<organism evidence="1 2">
    <name type="scientific">Methylocella silvestris (strain DSM 15510 / CIP 108128 / LMG 27833 / NCIMB 13906 / BL2)</name>
    <dbReference type="NCBI Taxonomy" id="395965"/>
    <lineage>
        <taxon>Bacteria</taxon>
        <taxon>Pseudomonadati</taxon>
        <taxon>Pseudomonadota</taxon>
        <taxon>Alphaproteobacteria</taxon>
        <taxon>Hyphomicrobiales</taxon>
        <taxon>Beijerinckiaceae</taxon>
        <taxon>Methylocella</taxon>
    </lineage>
</organism>
<dbReference type="Proteomes" id="UP000002257">
    <property type="component" value="Chromosome"/>
</dbReference>
<dbReference type="eggNOG" id="COG0680">
    <property type="taxonomic scope" value="Bacteria"/>
</dbReference>
<dbReference type="KEGG" id="msl:Msil_2747"/>
<dbReference type="InterPro" id="IPR023430">
    <property type="entry name" value="Pept_HybD-like_dom_sf"/>
</dbReference>
<dbReference type="GO" id="GO:0004175">
    <property type="term" value="F:endopeptidase activity"/>
    <property type="evidence" value="ECO:0007669"/>
    <property type="project" value="TreeGrafter"/>
</dbReference>
<evidence type="ECO:0000313" key="2">
    <source>
        <dbReference type="Proteomes" id="UP000002257"/>
    </source>
</evidence>
<evidence type="ECO:0000313" key="1">
    <source>
        <dbReference type="EMBL" id="ACK51668.1"/>
    </source>
</evidence>
<keyword evidence="1" id="KW-0645">Protease</keyword>
<dbReference type="CDD" id="cd06066">
    <property type="entry name" value="H2MP_NAD-link-bidir"/>
    <property type="match status" value="1"/>
</dbReference>
<dbReference type="InterPro" id="IPR000671">
    <property type="entry name" value="Peptidase_A31"/>
</dbReference>
<dbReference type="PANTHER" id="PTHR30302">
    <property type="entry name" value="HYDROGENASE 1 MATURATION PROTEASE"/>
    <property type="match status" value="1"/>
</dbReference>
<dbReference type="OrthoDB" id="9792731at2"/>
<accession>B8ERX0</accession>
<dbReference type="RefSeq" id="WP_012591737.1">
    <property type="nucleotide sequence ID" value="NC_011666.1"/>
</dbReference>